<evidence type="ECO:0000259" key="11">
    <source>
        <dbReference type="PROSITE" id="PS50011"/>
    </source>
</evidence>
<evidence type="ECO:0000256" key="5">
    <source>
        <dbReference type="ARBA" id="ARBA00022741"/>
    </source>
</evidence>
<dbReference type="EMBL" id="HE573017">
    <property type="protein sequence ID" value="CCC46493.1"/>
    <property type="molecule type" value="Genomic_DNA"/>
</dbReference>
<name>G0TRC9_TRYVY</name>
<dbReference type="InterPro" id="IPR011009">
    <property type="entry name" value="Kinase-like_dom_sf"/>
</dbReference>
<comment type="catalytic activity">
    <reaction evidence="9">
        <text>L-seryl-[protein] + ATP = O-phospho-L-seryl-[protein] + ADP + H(+)</text>
        <dbReference type="Rhea" id="RHEA:17989"/>
        <dbReference type="Rhea" id="RHEA-COMP:9863"/>
        <dbReference type="Rhea" id="RHEA-COMP:11604"/>
        <dbReference type="ChEBI" id="CHEBI:15378"/>
        <dbReference type="ChEBI" id="CHEBI:29999"/>
        <dbReference type="ChEBI" id="CHEBI:30616"/>
        <dbReference type="ChEBI" id="CHEBI:83421"/>
        <dbReference type="ChEBI" id="CHEBI:456216"/>
        <dbReference type="EC" id="2.7.11.1"/>
    </reaction>
</comment>
<evidence type="ECO:0000256" key="7">
    <source>
        <dbReference type="ARBA" id="ARBA00022840"/>
    </source>
</evidence>
<feature type="binding site" evidence="10">
    <location>
        <position position="56"/>
    </location>
    <ligand>
        <name>ATP</name>
        <dbReference type="ChEBI" id="CHEBI:30616"/>
    </ligand>
</feature>
<keyword evidence="3" id="KW-0723">Serine/threonine-protein kinase</keyword>
<evidence type="ECO:0000256" key="10">
    <source>
        <dbReference type="PROSITE-ProRule" id="PRU10141"/>
    </source>
</evidence>
<dbReference type="Gene3D" id="1.10.510.10">
    <property type="entry name" value="Transferase(Phosphotransferase) domain 1"/>
    <property type="match status" value="1"/>
</dbReference>
<dbReference type="PANTHER" id="PTHR43671:SF98">
    <property type="entry name" value="SERINE_THREONINE-PROTEIN KINASE NEK11"/>
    <property type="match status" value="1"/>
</dbReference>
<sequence length="562" mass="62251">MQVNPALQEILQKGTVPHRQLLGTRYTVISVIGRGVSGDVLLVADNMVDGAVAVVKSVCLLGADTPQDPVARQQRVLQAISEARIMSMFKDDGIVRLLDLWFEETDSSIRFLMEYCSGGDLETYMRCNFPLKEDVLASILIQCLLVVAHIHTKGVAHRDLKPSNILLTGMRRGGRSDPGSASTIPERRVPALKLADFGLSAHCNEGTATKTPLLIGTPLFMSPETVSKGVCDFGSDIWSLGVVFYRLMTNTFPFVGNDMESLHLSILQHNPPHPKSRSSQRYSEELGDLVMRMLVKNPCRRPSARQLISSPLFRQPLFHSPWRSRALYKATCFFVCHTDCRLDVFAEPHLASSVVASLGYGDHIFLTGDVLVRTSLKSSKHPSTLIRSFSWDPKSSETEAFDRMFSPCNQLEGCGRHLNQNNNYRNLSRSEKYHVWGRVVWPRIGYCAMYEQGCCLLKHVGDCSPCGPLFAATRDVVTTRSAPVISVTPPHTHGVSLLPPTTTPANANESAGVAATRPPRNCLHSDECELAPVQPSTESATRKKSRKRSLRKFVSSFFKNRG</sequence>
<evidence type="ECO:0000313" key="12">
    <source>
        <dbReference type="EMBL" id="CCC46493.1"/>
    </source>
</evidence>
<dbReference type="PROSITE" id="PS00108">
    <property type="entry name" value="PROTEIN_KINASE_ST"/>
    <property type="match status" value="1"/>
</dbReference>
<dbReference type="GO" id="GO:0005524">
    <property type="term" value="F:ATP binding"/>
    <property type="evidence" value="ECO:0007669"/>
    <property type="project" value="UniProtKB-UniRule"/>
</dbReference>
<dbReference type="EC" id="2.7.11.1" evidence="2"/>
<gene>
    <name evidence="12" type="ORF">TVY486_0101410</name>
</gene>
<dbReference type="InterPro" id="IPR000719">
    <property type="entry name" value="Prot_kinase_dom"/>
</dbReference>
<dbReference type="PROSITE" id="PS00107">
    <property type="entry name" value="PROTEIN_KINASE_ATP"/>
    <property type="match status" value="1"/>
</dbReference>
<feature type="domain" description="Protein kinase" evidence="11">
    <location>
        <begin position="26"/>
        <end position="313"/>
    </location>
</feature>
<dbReference type="AlphaFoldDB" id="G0TRC9"/>
<dbReference type="OMA" id="EARIMSM"/>
<dbReference type="PANTHER" id="PTHR43671">
    <property type="entry name" value="SERINE/THREONINE-PROTEIN KINASE NEK"/>
    <property type="match status" value="1"/>
</dbReference>
<dbReference type="InterPro" id="IPR008271">
    <property type="entry name" value="Ser/Thr_kinase_AS"/>
</dbReference>
<protein>
    <recommendedName>
        <fullName evidence="2">non-specific serine/threonine protein kinase</fullName>
        <ecNumber evidence="2">2.7.11.1</ecNumber>
    </recommendedName>
</protein>
<keyword evidence="6" id="KW-0418">Kinase</keyword>
<keyword evidence="4 12" id="KW-0808">Transferase</keyword>
<dbReference type="PROSITE" id="PS50011">
    <property type="entry name" value="PROTEIN_KINASE_DOM"/>
    <property type="match status" value="1"/>
</dbReference>
<dbReference type="InterPro" id="IPR017441">
    <property type="entry name" value="Protein_kinase_ATP_BS"/>
</dbReference>
<dbReference type="SMART" id="SM00220">
    <property type="entry name" value="S_TKc"/>
    <property type="match status" value="1"/>
</dbReference>
<evidence type="ECO:0000256" key="8">
    <source>
        <dbReference type="ARBA" id="ARBA00047899"/>
    </source>
</evidence>
<keyword evidence="7 10" id="KW-0067">ATP-binding</keyword>
<organism evidence="12">
    <name type="scientific">Trypanosoma vivax (strain Y486)</name>
    <dbReference type="NCBI Taxonomy" id="1055687"/>
    <lineage>
        <taxon>Eukaryota</taxon>
        <taxon>Discoba</taxon>
        <taxon>Euglenozoa</taxon>
        <taxon>Kinetoplastea</taxon>
        <taxon>Metakinetoplastina</taxon>
        <taxon>Trypanosomatida</taxon>
        <taxon>Trypanosomatidae</taxon>
        <taxon>Trypanosoma</taxon>
        <taxon>Duttonella</taxon>
    </lineage>
</organism>
<reference evidence="12" key="1">
    <citation type="journal article" date="2012" name="Proc. Natl. Acad. Sci. U.S.A.">
        <title>Antigenic diversity is generated by distinct evolutionary mechanisms in African trypanosome species.</title>
        <authorList>
            <person name="Jackson A.P."/>
            <person name="Berry A."/>
            <person name="Aslett M."/>
            <person name="Allison H.C."/>
            <person name="Burton P."/>
            <person name="Vavrova-Anderson J."/>
            <person name="Brown R."/>
            <person name="Browne H."/>
            <person name="Corton N."/>
            <person name="Hauser H."/>
            <person name="Gamble J."/>
            <person name="Gilderthorp R."/>
            <person name="Marcello L."/>
            <person name="McQuillan J."/>
            <person name="Otto T.D."/>
            <person name="Quail M.A."/>
            <person name="Sanders M.J."/>
            <person name="van Tonder A."/>
            <person name="Ginger M.L."/>
            <person name="Field M.C."/>
            <person name="Barry J.D."/>
            <person name="Hertz-Fowler C."/>
            <person name="Berriman M."/>
        </authorList>
    </citation>
    <scope>NUCLEOTIDE SEQUENCE</scope>
    <source>
        <strain evidence="12">Y486</strain>
    </source>
</reference>
<dbReference type="CDD" id="cd14014">
    <property type="entry name" value="STKc_PknB_like"/>
    <property type="match status" value="1"/>
</dbReference>
<evidence type="ECO:0000256" key="9">
    <source>
        <dbReference type="ARBA" id="ARBA00048679"/>
    </source>
</evidence>
<proteinExistence type="inferred from homology"/>
<comment type="similarity">
    <text evidence="1">Belongs to the protein kinase superfamily. NEK Ser/Thr protein kinase family. NIMA subfamily.</text>
</comment>
<accession>G0TRC9</accession>
<evidence type="ECO:0000256" key="2">
    <source>
        <dbReference type="ARBA" id="ARBA00012513"/>
    </source>
</evidence>
<dbReference type="Pfam" id="PF00069">
    <property type="entry name" value="Pkinase"/>
    <property type="match status" value="1"/>
</dbReference>
<dbReference type="SUPFAM" id="SSF56112">
    <property type="entry name" value="Protein kinase-like (PK-like)"/>
    <property type="match status" value="1"/>
</dbReference>
<evidence type="ECO:0000256" key="4">
    <source>
        <dbReference type="ARBA" id="ARBA00022679"/>
    </source>
</evidence>
<dbReference type="GO" id="GO:0004674">
    <property type="term" value="F:protein serine/threonine kinase activity"/>
    <property type="evidence" value="ECO:0007669"/>
    <property type="project" value="UniProtKB-KW"/>
</dbReference>
<evidence type="ECO:0000256" key="6">
    <source>
        <dbReference type="ARBA" id="ARBA00022777"/>
    </source>
</evidence>
<keyword evidence="5 10" id="KW-0547">Nucleotide-binding</keyword>
<dbReference type="InterPro" id="IPR050660">
    <property type="entry name" value="NEK_Ser/Thr_kinase"/>
</dbReference>
<evidence type="ECO:0000256" key="3">
    <source>
        <dbReference type="ARBA" id="ARBA00022527"/>
    </source>
</evidence>
<evidence type="ECO:0000256" key="1">
    <source>
        <dbReference type="ARBA" id="ARBA00010886"/>
    </source>
</evidence>
<dbReference type="VEuPathDB" id="TriTrypDB:TvY486_0101410"/>
<comment type="catalytic activity">
    <reaction evidence="8">
        <text>L-threonyl-[protein] + ATP = O-phospho-L-threonyl-[protein] + ADP + H(+)</text>
        <dbReference type="Rhea" id="RHEA:46608"/>
        <dbReference type="Rhea" id="RHEA-COMP:11060"/>
        <dbReference type="Rhea" id="RHEA-COMP:11605"/>
        <dbReference type="ChEBI" id="CHEBI:15378"/>
        <dbReference type="ChEBI" id="CHEBI:30013"/>
        <dbReference type="ChEBI" id="CHEBI:30616"/>
        <dbReference type="ChEBI" id="CHEBI:61977"/>
        <dbReference type="ChEBI" id="CHEBI:456216"/>
        <dbReference type="EC" id="2.7.11.1"/>
    </reaction>
</comment>